<evidence type="ECO:0000313" key="1">
    <source>
        <dbReference type="EMBL" id="NMD86279.1"/>
    </source>
</evidence>
<evidence type="ECO:0000313" key="2">
    <source>
        <dbReference type="Proteomes" id="UP000576225"/>
    </source>
</evidence>
<proteinExistence type="predicted"/>
<protein>
    <submittedName>
        <fullName evidence="1">Transposase</fullName>
    </submittedName>
</protein>
<dbReference type="AlphaFoldDB" id="A0A848AYF7"/>
<name>A0A848AYF7_9BACT</name>
<comment type="caution">
    <text evidence="1">The sequence shown here is derived from an EMBL/GenBank/DDBJ whole genome shotgun (WGS) entry which is preliminary data.</text>
</comment>
<gene>
    <name evidence="1" type="ORF">HF882_06740</name>
</gene>
<dbReference type="Proteomes" id="UP000576225">
    <property type="component" value="Unassembled WGS sequence"/>
</dbReference>
<dbReference type="RefSeq" id="WP_168962074.1">
    <property type="nucleotide sequence ID" value="NZ_JABAEW010000009.1"/>
</dbReference>
<accession>A0A848AYF7</accession>
<dbReference type="EMBL" id="JABAEW010000009">
    <property type="protein sequence ID" value="NMD86279.1"/>
    <property type="molecule type" value="Genomic_DNA"/>
</dbReference>
<reference evidence="1 2" key="1">
    <citation type="submission" date="2020-04" db="EMBL/GenBank/DDBJ databases">
        <authorList>
            <person name="Hitch T.C.A."/>
            <person name="Wylensek D."/>
            <person name="Clavel T."/>
        </authorList>
    </citation>
    <scope>NUCLEOTIDE SEQUENCE [LARGE SCALE GENOMIC DNA]</scope>
    <source>
        <strain evidence="1 2">COR2-253-APC-1A</strain>
    </source>
</reference>
<sequence length="151" mass="17348">MAGAGRKSKYEEFVAPHLARIEHLCRMGATEAEICKKLGVAVSSFNLYKHEHPELSEALKLGKVVADDAVEAALYRRAVGYTYDEVKVNSYVDNNQNQRQFRTVTTKEVPPDVTAAIFWLKNRRPEKWRDRHEFGFEGNIPVRLIEEEKNL</sequence>
<organism evidence="1 2">
    <name type="scientific">Victivallis vadensis</name>
    <dbReference type="NCBI Taxonomy" id="172901"/>
    <lineage>
        <taxon>Bacteria</taxon>
        <taxon>Pseudomonadati</taxon>
        <taxon>Lentisphaerota</taxon>
        <taxon>Lentisphaeria</taxon>
        <taxon>Victivallales</taxon>
        <taxon>Victivallaceae</taxon>
        <taxon>Victivallis</taxon>
    </lineage>
</organism>